<accession>F2UY13</accession>
<dbReference type="AlphaFoldDB" id="F2UY13"/>
<dbReference type="Pfam" id="PF13193">
    <property type="entry name" value="AMP-binding_C"/>
    <property type="match status" value="1"/>
</dbReference>
<dbReference type="InterPro" id="IPR025110">
    <property type="entry name" value="AMP-bd_C"/>
</dbReference>
<dbReference type="Gene3D" id="3.40.50.12780">
    <property type="entry name" value="N-terminal domain of ligase-like"/>
    <property type="match status" value="1"/>
</dbReference>
<dbReference type="InterPro" id="IPR042099">
    <property type="entry name" value="ANL_N_sf"/>
</dbReference>
<evidence type="ECO:0000256" key="1">
    <source>
        <dbReference type="ARBA" id="ARBA00006432"/>
    </source>
</evidence>
<keyword evidence="2" id="KW-0436">Ligase</keyword>
<dbReference type="GO" id="GO:0016405">
    <property type="term" value="F:CoA-ligase activity"/>
    <property type="evidence" value="ECO:0007669"/>
    <property type="project" value="TreeGrafter"/>
</dbReference>
<protein>
    <recommendedName>
        <fullName evidence="7">AMP-dependent synthetase/ligase domain-containing protein</fullName>
    </recommendedName>
</protein>
<dbReference type="eggNOG" id="COG0318">
    <property type="taxonomic scope" value="Bacteria"/>
</dbReference>
<dbReference type="Gene3D" id="3.30.300.30">
    <property type="match status" value="1"/>
</dbReference>
<evidence type="ECO:0000313" key="6">
    <source>
        <dbReference type="Proteomes" id="UP000004668"/>
    </source>
</evidence>
<evidence type="ECO:0000256" key="2">
    <source>
        <dbReference type="ARBA" id="ARBA00022598"/>
    </source>
</evidence>
<dbReference type="Proteomes" id="UP000004668">
    <property type="component" value="Unassembled WGS sequence"/>
</dbReference>
<feature type="domain" description="AMP-binding enzyme C-terminal" evidence="4">
    <location>
        <begin position="367"/>
        <end position="438"/>
    </location>
</feature>
<organism evidence="5 6">
    <name type="scientific">Actinomyces viscosus C505</name>
    <dbReference type="NCBI Taxonomy" id="562973"/>
    <lineage>
        <taxon>Bacteria</taxon>
        <taxon>Bacillati</taxon>
        <taxon>Actinomycetota</taxon>
        <taxon>Actinomycetes</taxon>
        <taxon>Actinomycetales</taxon>
        <taxon>Actinomycetaceae</taxon>
        <taxon>Actinomyces</taxon>
    </lineage>
</organism>
<dbReference type="PROSITE" id="PS00455">
    <property type="entry name" value="AMP_BINDING"/>
    <property type="match status" value="1"/>
</dbReference>
<comment type="similarity">
    <text evidence="1">Belongs to the ATP-dependent AMP-binding enzyme family.</text>
</comment>
<gene>
    <name evidence="5" type="ORF">HMPREF0059_00967</name>
</gene>
<dbReference type="Pfam" id="PF00501">
    <property type="entry name" value="AMP-binding"/>
    <property type="match status" value="1"/>
</dbReference>
<dbReference type="InterPro" id="IPR020845">
    <property type="entry name" value="AMP-binding_CS"/>
</dbReference>
<reference evidence="6" key="1">
    <citation type="submission" date="2010-02" db="EMBL/GenBank/DDBJ databases">
        <title>The Genome Sequence of Prevotella oris strain C735.</title>
        <authorList>
            <consortium name="The Broad Institute Genome Sequencing Platform"/>
            <person name="Ward D."/>
            <person name="Feldgarden M."/>
            <person name="Earl A."/>
            <person name="Young S.K."/>
            <person name="Zeng Q."/>
            <person name="Koehrsen M."/>
            <person name="Alvarado L."/>
            <person name="Berlin A."/>
            <person name="Bochicchio J."/>
            <person name="Borenstein D."/>
            <person name="Chapman S.B."/>
            <person name="Chen Z."/>
            <person name="Engels R."/>
            <person name="Freedman E."/>
            <person name="Gellesch M."/>
            <person name="Goldberg J."/>
            <person name="Griggs A."/>
            <person name="Gujja S."/>
            <person name="Heilman E."/>
            <person name="Heiman D."/>
            <person name="Hepburn T."/>
            <person name="Howarth C."/>
            <person name="Jen D."/>
            <person name="Larson L."/>
            <person name="Mehta T."/>
            <person name="Park D."/>
            <person name="Pearson M."/>
            <person name="Roberts A."/>
            <person name="Saif S."/>
            <person name="Shea T."/>
            <person name="Shenoy N."/>
            <person name="Sisk P."/>
            <person name="Stolte C."/>
            <person name="Sykes S."/>
            <person name="Thomson T."/>
            <person name="Walk T."/>
            <person name="White J."/>
            <person name="Yandava C."/>
            <person name="Sibley C.D."/>
            <person name="Field T.R."/>
            <person name="Grinwis M."/>
            <person name="Eshaghurshan C.S."/>
            <person name="Surette M.G."/>
            <person name="Haas B."/>
            <person name="Nusbaum C."/>
            <person name="Birren B."/>
        </authorList>
    </citation>
    <scope>NUCLEOTIDE SEQUENCE [LARGE SCALE GENOMIC DNA]</scope>
    <source>
        <strain evidence="6">C505</strain>
    </source>
</reference>
<proteinExistence type="inferred from homology"/>
<evidence type="ECO:0000259" key="3">
    <source>
        <dbReference type="Pfam" id="PF00501"/>
    </source>
</evidence>
<feature type="domain" description="AMP-dependent synthetase/ligase" evidence="3">
    <location>
        <begin position="12"/>
        <end position="320"/>
    </location>
</feature>
<dbReference type="HOGENOM" id="CLU_000022_59_13_11"/>
<evidence type="ECO:0008006" key="7">
    <source>
        <dbReference type="Google" id="ProtNLM"/>
    </source>
</evidence>
<dbReference type="EMBL" id="ACRE02000050">
    <property type="protein sequence ID" value="EGE38114.2"/>
    <property type="molecule type" value="Genomic_DNA"/>
</dbReference>
<sequence length="448" mass="49277">MDSSRLYTSLANLGSTPAVISPNGSLTYNELNHEWKHWKTRLQDIGIHSGSVVALEADYNTAAVAALIALLNLKAITVPISSLPDEKREEILTTSGARFYIELNGTKQKIHTLESVDEVSSDLYDTLRTRGAAGLVLFSSGTTGNSKGAVLDFDKIIDAYENSNRKPQRTITFLGFDHIGGINTLFHALTHGSTIVTVQERTPDEVLNIVEKAAVEVLPTTPTFLTMCLIGNKFNQYDLSSLQIITYGTEPMPEQTLQKLHEALPEVKLKQTYGLSELGIMSTKSKSDDSLWVKLGGPGFSYKIIDGTLWIKSERAMLGYLNAPYRFDDDGFFNTQDQVEVDGEYVKILGRKSEIINVGGLKVYPSEVESALLEVRGVTDALVFGQANAVTGQVVRAKVRPSGGTDIEMLKSSIKQHCAEVLEDYKRPVAVDITTTDLHSKRFKKARV</sequence>
<evidence type="ECO:0000313" key="5">
    <source>
        <dbReference type="EMBL" id="EGE38114.2"/>
    </source>
</evidence>
<dbReference type="InterPro" id="IPR045851">
    <property type="entry name" value="AMP-bd_C_sf"/>
</dbReference>
<dbReference type="CDD" id="cd04433">
    <property type="entry name" value="AFD_class_I"/>
    <property type="match status" value="1"/>
</dbReference>
<reference evidence="5 6" key="2">
    <citation type="submission" date="2011-10" db="EMBL/GenBank/DDBJ databases">
        <title>The Genome Sequence of Actinomyces viscosus C505.</title>
        <authorList>
            <consortium name="The Broad Institute Genome Sequencing Platform"/>
            <consortium name="The Broad Institute Genome Sequencing Center for Infectious Disease"/>
            <person name="Earl A."/>
            <person name="Ward D."/>
            <person name="Feldgarden M."/>
            <person name="Gevers D."/>
            <person name="Sibley C.D."/>
            <person name="Field T.R."/>
            <person name="Grinwis M."/>
            <person name="Eshaghurshan C.S."/>
            <person name="Surette M.G."/>
            <person name="Young S.K."/>
            <person name="Zeng Q."/>
            <person name="Gargeya S."/>
            <person name="Fitzgerald M."/>
            <person name="Haas B."/>
            <person name="Abouelleil A."/>
            <person name="Alvarado L."/>
            <person name="Arachchi H.M."/>
            <person name="Berlin A."/>
            <person name="Brown A."/>
            <person name="Chapman S.B."/>
            <person name="Chen Z."/>
            <person name="Dunbar C."/>
            <person name="Freedman E."/>
            <person name="Gearin G."/>
            <person name="Goldberg J."/>
            <person name="Griggs A."/>
            <person name="Gujja S."/>
            <person name="Heiman D."/>
            <person name="Howarth C."/>
            <person name="Larson L."/>
            <person name="Lui A."/>
            <person name="MacDonald P.J.P."/>
            <person name="Montmayeur A."/>
            <person name="Murphy C."/>
            <person name="Neiman D."/>
            <person name="Pearson M."/>
            <person name="Priest M."/>
            <person name="Roberts A."/>
            <person name="Saif S."/>
            <person name="Shea T."/>
            <person name="Shenoy N."/>
            <person name="Sisk P."/>
            <person name="Stolte C."/>
            <person name="Sykes S."/>
            <person name="Wortman J."/>
            <person name="Nusbaum C."/>
            <person name="Birren B."/>
        </authorList>
    </citation>
    <scope>NUCLEOTIDE SEQUENCE [LARGE SCALE GENOMIC DNA]</scope>
    <source>
        <strain evidence="5 6">C505</strain>
    </source>
</reference>
<dbReference type="PANTHER" id="PTHR24096">
    <property type="entry name" value="LONG-CHAIN-FATTY-ACID--COA LIGASE"/>
    <property type="match status" value="1"/>
</dbReference>
<evidence type="ECO:0000259" key="4">
    <source>
        <dbReference type="Pfam" id="PF13193"/>
    </source>
</evidence>
<dbReference type="PANTHER" id="PTHR24096:SF149">
    <property type="entry name" value="AMP-BINDING DOMAIN-CONTAINING PROTEIN-RELATED"/>
    <property type="match status" value="1"/>
</dbReference>
<dbReference type="InterPro" id="IPR000873">
    <property type="entry name" value="AMP-dep_synth/lig_dom"/>
</dbReference>
<dbReference type="SUPFAM" id="SSF56801">
    <property type="entry name" value="Acetyl-CoA synthetase-like"/>
    <property type="match status" value="1"/>
</dbReference>
<name>F2UY13_ACTVI</name>
<comment type="caution">
    <text evidence="5">The sequence shown here is derived from an EMBL/GenBank/DDBJ whole genome shotgun (WGS) entry which is preliminary data.</text>
</comment>